<dbReference type="FunFam" id="3.20.20.450:FF:000001">
    <property type="entry name" value="Cyclic di-GMP phosphodiesterase yahA"/>
    <property type="match status" value="1"/>
</dbReference>
<dbReference type="CDD" id="cd01948">
    <property type="entry name" value="EAL"/>
    <property type="match status" value="1"/>
</dbReference>
<dbReference type="NCBIfam" id="TIGR00229">
    <property type="entry name" value="sensory_box"/>
    <property type="match status" value="1"/>
</dbReference>
<evidence type="ECO:0000259" key="8">
    <source>
        <dbReference type="PROSITE" id="PS50112"/>
    </source>
</evidence>
<dbReference type="InterPro" id="IPR052155">
    <property type="entry name" value="Biofilm_reg_signaling"/>
</dbReference>
<proteinExistence type="predicted"/>
<dbReference type="GO" id="GO:0071732">
    <property type="term" value="P:cellular response to nitric oxide"/>
    <property type="evidence" value="ECO:0007669"/>
    <property type="project" value="UniProtKB-ARBA"/>
</dbReference>
<evidence type="ECO:0000256" key="3">
    <source>
        <dbReference type="ARBA" id="ARBA00012282"/>
    </source>
</evidence>
<dbReference type="Gene3D" id="3.40.50.2300">
    <property type="match status" value="1"/>
</dbReference>
<comment type="cofactor">
    <cofactor evidence="1">
        <name>Mg(2+)</name>
        <dbReference type="ChEBI" id="CHEBI:18420"/>
    </cofactor>
</comment>
<dbReference type="PANTHER" id="PTHR44757:SF4">
    <property type="entry name" value="DIGUANYLATE CYCLASE DGCE-RELATED"/>
    <property type="match status" value="1"/>
</dbReference>
<dbReference type="GO" id="GO:0071111">
    <property type="term" value="F:cyclic-guanylate-specific phosphodiesterase activity"/>
    <property type="evidence" value="ECO:0007669"/>
    <property type="project" value="UniProtKB-EC"/>
</dbReference>
<dbReference type="InterPro" id="IPR035965">
    <property type="entry name" value="PAS-like_dom_sf"/>
</dbReference>
<dbReference type="Pfam" id="PF00563">
    <property type="entry name" value="EAL"/>
    <property type="match status" value="1"/>
</dbReference>
<dbReference type="PROSITE" id="PS50113">
    <property type="entry name" value="PAC"/>
    <property type="match status" value="1"/>
</dbReference>
<feature type="domain" description="PAS" evidence="8">
    <location>
        <begin position="137"/>
        <end position="210"/>
    </location>
</feature>
<dbReference type="SUPFAM" id="SSF55785">
    <property type="entry name" value="PYP-like sensor domain (PAS domain)"/>
    <property type="match status" value="1"/>
</dbReference>
<reference evidence="13" key="1">
    <citation type="submission" date="2016-10" db="EMBL/GenBank/DDBJ databases">
        <authorList>
            <person name="Varghese N."/>
            <person name="Submissions S."/>
        </authorList>
    </citation>
    <scope>NUCLEOTIDE SEQUENCE [LARGE SCALE GENOMIC DNA]</scope>
    <source>
        <strain evidence="13">LMG 24016</strain>
    </source>
</reference>
<dbReference type="InterPro" id="IPR011006">
    <property type="entry name" value="CheY-like_superfamily"/>
</dbReference>
<dbReference type="Pfam" id="PF00990">
    <property type="entry name" value="GGDEF"/>
    <property type="match status" value="1"/>
</dbReference>
<dbReference type="CDD" id="cd00130">
    <property type="entry name" value="PAS"/>
    <property type="match status" value="1"/>
</dbReference>
<dbReference type="STRING" id="425504.SAMN05216206_3650"/>
<dbReference type="GO" id="GO:0006355">
    <property type="term" value="P:regulation of DNA-templated transcription"/>
    <property type="evidence" value="ECO:0007669"/>
    <property type="project" value="InterPro"/>
</dbReference>
<dbReference type="InterPro" id="IPR029787">
    <property type="entry name" value="Nucleotide_cyclase"/>
</dbReference>
<dbReference type="PROSITE" id="PS50883">
    <property type="entry name" value="EAL"/>
    <property type="match status" value="1"/>
</dbReference>
<dbReference type="InterPro" id="IPR001789">
    <property type="entry name" value="Sig_transdc_resp-reg_receiver"/>
</dbReference>
<dbReference type="PANTHER" id="PTHR44757">
    <property type="entry name" value="DIGUANYLATE CYCLASE DGCP"/>
    <property type="match status" value="1"/>
</dbReference>
<evidence type="ECO:0000313" key="12">
    <source>
        <dbReference type="EMBL" id="SFJ19258.1"/>
    </source>
</evidence>
<evidence type="ECO:0000259" key="9">
    <source>
        <dbReference type="PROSITE" id="PS50113"/>
    </source>
</evidence>
<feature type="domain" description="EAL" evidence="10">
    <location>
        <begin position="441"/>
        <end position="693"/>
    </location>
</feature>
<evidence type="ECO:0000256" key="1">
    <source>
        <dbReference type="ARBA" id="ARBA00001946"/>
    </source>
</evidence>
<dbReference type="SUPFAM" id="SSF55073">
    <property type="entry name" value="Nucleotide cyclase"/>
    <property type="match status" value="1"/>
</dbReference>
<evidence type="ECO:0000259" key="11">
    <source>
        <dbReference type="PROSITE" id="PS50887"/>
    </source>
</evidence>
<evidence type="ECO:0000256" key="4">
    <source>
        <dbReference type="ARBA" id="ARBA00022636"/>
    </source>
</evidence>
<dbReference type="AlphaFoldDB" id="A0A1I3PCJ5"/>
<dbReference type="GO" id="GO:0005886">
    <property type="term" value="C:plasma membrane"/>
    <property type="evidence" value="ECO:0007669"/>
    <property type="project" value="UniProtKB-SubCell"/>
</dbReference>
<dbReference type="InterPro" id="IPR000014">
    <property type="entry name" value="PAS"/>
</dbReference>
<dbReference type="InterPro" id="IPR000700">
    <property type="entry name" value="PAS-assoc_C"/>
</dbReference>
<dbReference type="PROSITE" id="PS50887">
    <property type="entry name" value="GGDEF"/>
    <property type="match status" value="1"/>
</dbReference>
<dbReference type="PROSITE" id="PS50110">
    <property type="entry name" value="RESPONSE_REGULATORY"/>
    <property type="match status" value="1"/>
</dbReference>
<dbReference type="InterPro" id="IPR000160">
    <property type="entry name" value="GGDEF_dom"/>
</dbReference>
<dbReference type="EC" id="3.1.4.52" evidence="3"/>
<feature type="domain" description="PAC" evidence="9">
    <location>
        <begin position="215"/>
        <end position="267"/>
    </location>
</feature>
<dbReference type="FunFam" id="3.30.70.270:FF:000001">
    <property type="entry name" value="Diguanylate cyclase domain protein"/>
    <property type="match status" value="1"/>
</dbReference>
<dbReference type="PROSITE" id="PS50112">
    <property type="entry name" value="PAS"/>
    <property type="match status" value="1"/>
</dbReference>
<dbReference type="Pfam" id="PF00072">
    <property type="entry name" value="Response_reg"/>
    <property type="match status" value="1"/>
</dbReference>
<feature type="domain" description="GGDEF" evidence="11">
    <location>
        <begin position="299"/>
        <end position="432"/>
    </location>
</feature>
<sequence>MVNHILVITANSDDAATLDKVLDRAHDGPFCIEWVTRLSLALERLRLKEPVAIDAILIDLALPDSQGLATFSQLFALAPGIPIMTLSELDADQQTAEAIRLGAQGSLSKGHFGSALVPQALRNIIRRKAVEEALFVEKARLIITLNSISDAVIGTDLHGNVDYLNSAAEQMTGWLQADAQNQPIDSVMRLVNDQTRAPVTNPIFKVLQDDACKLLATGTILIRRDGSESAIEDSAAPIHDSAGHLKGAVMVFHDIAAAHAITEKMAHQAQHDSLTNLPNRSLLNDRITQAIGLAERHNSELALLFLDLDNFKHINDSLGHCIGDQLLQAVALRLCSCVRSSDTVSRMGGDEFVVLLSQNHSAEDAAHTAEKILESLAATFVIAQQQLFITASIGISTYPNDAQTTQDLIKNADTAMYQAKEEGRNNYQFFRSEMNRRAVERQVIEAHLRTAMDNGEFILHYQPKIDLHSGKITSAEALIRWQHPAWGLILPARFIPVAEACGLIVALGRWVLVQACTQAKRWENCGYQLDSIAVNISAQEFRHKSFVASVTNALAVSGLPPHNLQLEISESVLMRDAEASVTILQQLKALGVQLAVDDFGTGYSSLSYLSQFPLDVLKIDQSFIKDIHRTNGIIVNAVIAMGNSLKQRVIAEGIEEAVQLEFLRHHHCGEGQGFLFSHPVSVERFANLLRCGISSPINTLCQATGT</sequence>
<dbReference type="InterPro" id="IPR013767">
    <property type="entry name" value="PAS_fold"/>
</dbReference>
<dbReference type="EMBL" id="FOQL01000006">
    <property type="protein sequence ID" value="SFJ19258.1"/>
    <property type="molecule type" value="Genomic_DNA"/>
</dbReference>
<dbReference type="SMART" id="SM00091">
    <property type="entry name" value="PAS"/>
    <property type="match status" value="1"/>
</dbReference>
<organism evidence="12 13">
    <name type="scientific">Pseudomonas guineae</name>
    <dbReference type="NCBI Taxonomy" id="425504"/>
    <lineage>
        <taxon>Bacteria</taxon>
        <taxon>Pseudomonadati</taxon>
        <taxon>Pseudomonadota</taxon>
        <taxon>Gammaproteobacteria</taxon>
        <taxon>Pseudomonadales</taxon>
        <taxon>Pseudomonadaceae</taxon>
        <taxon>Pseudomonas</taxon>
    </lineage>
</organism>
<dbReference type="Gene3D" id="3.30.450.20">
    <property type="entry name" value="PAS domain"/>
    <property type="match status" value="1"/>
</dbReference>
<dbReference type="NCBIfam" id="TIGR00254">
    <property type="entry name" value="GGDEF"/>
    <property type="match status" value="1"/>
</dbReference>
<dbReference type="SMART" id="SM00052">
    <property type="entry name" value="EAL"/>
    <property type="match status" value="1"/>
</dbReference>
<dbReference type="SUPFAM" id="SSF52172">
    <property type="entry name" value="CheY-like"/>
    <property type="match status" value="1"/>
</dbReference>
<dbReference type="InterPro" id="IPR035919">
    <property type="entry name" value="EAL_sf"/>
</dbReference>
<dbReference type="Gene3D" id="3.30.70.270">
    <property type="match status" value="1"/>
</dbReference>
<gene>
    <name evidence="12" type="ORF">SAMN05216206_3650</name>
</gene>
<evidence type="ECO:0000313" key="13">
    <source>
        <dbReference type="Proteomes" id="UP000243606"/>
    </source>
</evidence>
<dbReference type="SUPFAM" id="SSF141868">
    <property type="entry name" value="EAL domain-like"/>
    <property type="match status" value="1"/>
</dbReference>
<dbReference type="OrthoDB" id="9804951at2"/>
<dbReference type="InterPro" id="IPR001633">
    <property type="entry name" value="EAL_dom"/>
</dbReference>
<dbReference type="Gene3D" id="3.20.20.450">
    <property type="entry name" value="EAL domain"/>
    <property type="match status" value="1"/>
</dbReference>
<protein>
    <recommendedName>
        <fullName evidence="3">cyclic-guanylate-specific phosphodiesterase</fullName>
        <ecNumber evidence="3">3.1.4.52</ecNumber>
    </recommendedName>
</protein>
<dbReference type="SMART" id="SM00267">
    <property type="entry name" value="GGDEF"/>
    <property type="match status" value="1"/>
</dbReference>
<dbReference type="InterPro" id="IPR043128">
    <property type="entry name" value="Rev_trsase/Diguanyl_cyclase"/>
</dbReference>
<keyword evidence="6" id="KW-0597">Phosphoprotein</keyword>
<name>A0A1I3PCJ5_9PSED</name>
<feature type="domain" description="Response regulatory" evidence="7">
    <location>
        <begin position="4"/>
        <end position="124"/>
    </location>
</feature>
<comment type="catalytic activity">
    <reaction evidence="5">
        <text>3',3'-c-di-GMP + H2O = 5'-phosphoguanylyl(3'-&gt;5')guanosine + H(+)</text>
        <dbReference type="Rhea" id="RHEA:24902"/>
        <dbReference type="ChEBI" id="CHEBI:15377"/>
        <dbReference type="ChEBI" id="CHEBI:15378"/>
        <dbReference type="ChEBI" id="CHEBI:58754"/>
        <dbReference type="ChEBI" id="CHEBI:58805"/>
        <dbReference type="EC" id="3.1.4.52"/>
    </reaction>
    <physiologicalReaction direction="left-to-right" evidence="5">
        <dbReference type="Rhea" id="RHEA:24903"/>
    </physiologicalReaction>
</comment>
<dbReference type="RefSeq" id="WP_090244548.1">
    <property type="nucleotide sequence ID" value="NZ_FOQL01000006.1"/>
</dbReference>
<evidence type="ECO:0000259" key="10">
    <source>
        <dbReference type="PROSITE" id="PS50883"/>
    </source>
</evidence>
<dbReference type="CDD" id="cd01949">
    <property type="entry name" value="GGDEF"/>
    <property type="match status" value="1"/>
</dbReference>
<dbReference type="Proteomes" id="UP000243606">
    <property type="component" value="Unassembled WGS sequence"/>
</dbReference>
<dbReference type="Pfam" id="PF00989">
    <property type="entry name" value="PAS"/>
    <property type="match status" value="1"/>
</dbReference>
<keyword evidence="4" id="KW-0973">c-di-GMP</keyword>
<comment type="subcellular location">
    <subcellularLocation>
        <location evidence="2">Cell inner membrane</location>
    </subcellularLocation>
</comment>
<evidence type="ECO:0000256" key="6">
    <source>
        <dbReference type="PROSITE-ProRule" id="PRU00169"/>
    </source>
</evidence>
<accession>A0A1I3PCJ5</accession>
<dbReference type="GO" id="GO:0000160">
    <property type="term" value="P:phosphorelay signal transduction system"/>
    <property type="evidence" value="ECO:0007669"/>
    <property type="project" value="InterPro"/>
</dbReference>
<evidence type="ECO:0000256" key="5">
    <source>
        <dbReference type="ARBA" id="ARBA00051114"/>
    </source>
</evidence>
<keyword evidence="13" id="KW-1185">Reference proteome</keyword>
<feature type="modified residue" description="4-aspartylphosphate" evidence="6">
    <location>
        <position position="59"/>
    </location>
</feature>
<evidence type="ECO:0000256" key="2">
    <source>
        <dbReference type="ARBA" id="ARBA00004533"/>
    </source>
</evidence>
<evidence type="ECO:0000259" key="7">
    <source>
        <dbReference type="PROSITE" id="PS50110"/>
    </source>
</evidence>